<protein>
    <recommendedName>
        <fullName evidence="3">Calcineurin-like phosphoesterase domain-containing protein</fullName>
    </recommendedName>
</protein>
<evidence type="ECO:0008006" key="3">
    <source>
        <dbReference type="Google" id="ProtNLM"/>
    </source>
</evidence>
<name>A0ABS5ZH54_9GAMM</name>
<evidence type="ECO:0000313" key="1">
    <source>
        <dbReference type="EMBL" id="MBU2712332.1"/>
    </source>
</evidence>
<sequence length="594" mass="67830">MQLPSGLKHWHVILSIFPDDIQAVLISLIKRLTGYIQPIQHNEYEGVALPDGIDGLSTRGDYQRLLLSEWALLDDYPDEFTRRAIMQEHLFTKVKRINQDEGKHCVILFDGGPDLLGQPKVVLLALLILLWRRTQLANATFAFGFLQNTTLHNLNTLEQDTINILLSERYSESVTERHLMYWDNRLNDLSCEFTDLWLISGHSHRLSTLNHHTIQLQEQILSQPVLIDCVIKQQKIAEKSITLPLPEAQQCLRIIRNPFIVKQTLPVVFTGTHHEVKELGFSCNGKKLILIDKKQNLYVIYVPHQGQRQAKITRQQSGSPIAAVHFSKRYQTKILVQHEGLKFIDVPGMCSFIKTKEQSLILPKGTVFNTFIYRKNTAEQGEAHLQIRDIKNQLRKLELKAPYQITTIDQQVLSIGKLFSYAYKIKVEVNEINEHELVLVQMVGNREKCHRYELGAFQQPALFIHGASSNYWVAFPYNTSIWHIAACSNQNAIISVTVPDNAHVFGVYHAFKSSNHTVKGTANNEQPVLLVLSENRMKIIALMPSGSEVIHHAEAMIMMAVVNPVQDTIAFICEENKVTFFSINQRSTILSVQR</sequence>
<proteinExistence type="predicted"/>
<comment type="caution">
    <text evidence="1">The sequence shown here is derived from an EMBL/GenBank/DDBJ whole genome shotgun (WGS) entry which is preliminary data.</text>
</comment>
<dbReference type="Proteomes" id="UP000690515">
    <property type="component" value="Unassembled WGS sequence"/>
</dbReference>
<dbReference type="EMBL" id="JAGSOY010000035">
    <property type="protein sequence ID" value="MBU2712332.1"/>
    <property type="molecule type" value="Genomic_DNA"/>
</dbReference>
<organism evidence="1 2">
    <name type="scientific">Zooshikella harenae</name>
    <dbReference type="NCBI Taxonomy" id="2827238"/>
    <lineage>
        <taxon>Bacteria</taxon>
        <taxon>Pseudomonadati</taxon>
        <taxon>Pseudomonadota</taxon>
        <taxon>Gammaproteobacteria</taxon>
        <taxon>Oceanospirillales</taxon>
        <taxon>Zooshikellaceae</taxon>
        <taxon>Zooshikella</taxon>
    </lineage>
</organism>
<dbReference type="RefSeq" id="WP_215820560.1">
    <property type="nucleotide sequence ID" value="NZ_JAGSOY010000035.1"/>
</dbReference>
<gene>
    <name evidence="1" type="ORF">KCG35_14795</name>
</gene>
<keyword evidence="2" id="KW-1185">Reference proteome</keyword>
<evidence type="ECO:0000313" key="2">
    <source>
        <dbReference type="Proteomes" id="UP000690515"/>
    </source>
</evidence>
<accession>A0ABS5ZH54</accession>
<reference evidence="1 2" key="1">
    <citation type="submission" date="2021-04" db="EMBL/GenBank/DDBJ databases">
        <authorList>
            <person name="Pira H."/>
            <person name="Risdian C."/>
            <person name="Wink J."/>
        </authorList>
    </citation>
    <scope>NUCLEOTIDE SEQUENCE [LARGE SCALE GENOMIC DNA]</scope>
    <source>
        <strain evidence="1 2">WH53</strain>
    </source>
</reference>